<protein>
    <submittedName>
        <fullName evidence="1">Uncharacterized protein</fullName>
    </submittedName>
</protein>
<organism evidence="1">
    <name type="scientific">marine sediment metagenome</name>
    <dbReference type="NCBI Taxonomy" id="412755"/>
    <lineage>
        <taxon>unclassified sequences</taxon>
        <taxon>metagenomes</taxon>
        <taxon>ecological metagenomes</taxon>
    </lineage>
</organism>
<dbReference type="EMBL" id="LAZR01058139">
    <property type="protein sequence ID" value="KKK70549.1"/>
    <property type="molecule type" value="Genomic_DNA"/>
</dbReference>
<gene>
    <name evidence="1" type="ORF">LCGC14_2922870</name>
</gene>
<sequence length="133" mass="14501">MPVNFTVKTKGRMFTSGVREVKSALNQVMEAGGEAGEQRLNQVLTKSGVYISDGTSQGNYRRNVQTKLIPNQRVLLTDGGVIYGPWLEGTSSRNATTRFKGYASFRKTGDYLRGAIKGIAQSVVKRLAGRLNG</sequence>
<evidence type="ECO:0000313" key="1">
    <source>
        <dbReference type="EMBL" id="KKK70549.1"/>
    </source>
</evidence>
<accession>A0A0F8ZVX2</accession>
<name>A0A0F8ZVX2_9ZZZZ</name>
<comment type="caution">
    <text evidence="1">The sequence shown here is derived from an EMBL/GenBank/DDBJ whole genome shotgun (WGS) entry which is preliminary data.</text>
</comment>
<dbReference type="AlphaFoldDB" id="A0A0F8ZVX2"/>
<proteinExistence type="predicted"/>
<reference evidence="1" key="1">
    <citation type="journal article" date="2015" name="Nature">
        <title>Complex archaea that bridge the gap between prokaryotes and eukaryotes.</title>
        <authorList>
            <person name="Spang A."/>
            <person name="Saw J.H."/>
            <person name="Jorgensen S.L."/>
            <person name="Zaremba-Niedzwiedzka K."/>
            <person name="Martijn J."/>
            <person name="Lind A.E."/>
            <person name="van Eijk R."/>
            <person name="Schleper C."/>
            <person name="Guy L."/>
            <person name="Ettema T.J."/>
        </authorList>
    </citation>
    <scope>NUCLEOTIDE SEQUENCE</scope>
</reference>